<evidence type="ECO:0000313" key="3">
    <source>
        <dbReference type="Proteomes" id="UP000184231"/>
    </source>
</evidence>
<dbReference type="Pfam" id="PF14903">
    <property type="entry name" value="WG_beta_rep"/>
    <property type="match status" value="2"/>
</dbReference>
<dbReference type="InterPro" id="IPR032774">
    <property type="entry name" value="WG_beta_rep"/>
</dbReference>
<proteinExistence type="predicted"/>
<organism evidence="2 3">
    <name type="scientific">Arenibacter nanhaiticus</name>
    <dbReference type="NCBI Taxonomy" id="558155"/>
    <lineage>
        <taxon>Bacteria</taxon>
        <taxon>Pseudomonadati</taxon>
        <taxon>Bacteroidota</taxon>
        <taxon>Flavobacteriia</taxon>
        <taxon>Flavobacteriales</taxon>
        <taxon>Flavobacteriaceae</taxon>
        <taxon>Arenibacter</taxon>
    </lineage>
</organism>
<dbReference type="STRING" id="558155.SAMN04487911_12144"/>
<feature type="chain" id="PRO_5012048078" evidence="1">
    <location>
        <begin position="21"/>
        <end position="209"/>
    </location>
</feature>
<dbReference type="RefSeq" id="WP_072765099.1">
    <property type="nucleotide sequence ID" value="NZ_FQYX01000021.1"/>
</dbReference>
<reference evidence="2 3" key="1">
    <citation type="submission" date="2016-11" db="EMBL/GenBank/DDBJ databases">
        <authorList>
            <person name="Jaros S."/>
            <person name="Januszkiewicz K."/>
            <person name="Wedrychowicz H."/>
        </authorList>
    </citation>
    <scope>NUCLEOTIDE SEQUENCE [LARGE SCALE GENOMIC DNA]</scope>
    <source>
        <strain evidence="2 3">CGMCC 1.8863</strain>
    </source>
</reference>
<dbReference type="EMBL" id="FQYX01000021">
    <property type="protein sequence ID" value="SHJ44202.1"/>
    <property type="molecule type" value="Genomic_DNA"/>
</dbReference>
<keyword evidence="1" id="KW-0732">Signal</keyword>
<gene>
    <name evidence="2" type="ORF">SAMN04487911_12144</name>
</gene>
<evidence type="ECO:0000313" key="2">
    <source>
        <dbReference type="EMBL" id="SHJ44202.1"/>
    </source>
</evidence>
<dbReference type="Proteomes" id="UP000184231">
    <property type="component" value="Unassembled WGS sequence"/>
</dbReference>
<dbReference type="AlphaFoldDB" id="A0A1M6JC60"/>
<keyword evidence="3" id="KW-1185">Reference proteome</keyword>
<dbReference type="OrthoDB" id="5464673at2"/>
<protein>
    <submittedName>
        <fullName evidence="2">WG containing repeat-containing protein</fullName>
    </submittedName>
</protein>
<evidence type="ECO:0000256" key="1">
    <source>
        <dbReference type="SAM" id="SignalP"/>
    </source>
</evidence>
<accession>A0A1M6JC60</accession>
<feature type="signal peptide" evidence="1">
    <location>
        <begin position="1"/>
        <end position="20"/>
    </location>
</feature>
<name>A0A1M6JC60_9FLAO</name>
<sequence length="209" mass="24221">MKRLHFFLAMLLTVPFFMLGQMVTEIDEIAPFSEGLSAVRKGNQWGFIDKKGALVIDFRNDLHWTKDAKDDKLNVLGVRYPMFRDGRCMIKKMEDGIPLFGFIDTKGNIVVAAEYLNIYPFENGKTTGVLFDKTLKGENEFKLKIYEFKFHDVLLDSSGEILEFYTKRDNIQMTKKRYKTPFIGAKIISKDLIAVWVENKGWEIRTISP</sequence>